<dbReference type="EMBL" id="GDID01003334">
    <property type="protein sequence ID" value="JAP93272.1"/>
    <property type="molecule type" value="Transcribed_RNA"/>
</dbReference>
<keyword evidence="1" id="KW-0175">Coiled coil</keyword>
<name>A0A146K8T3_9EUKA</name>
<feature type="coiled-coil region" evidence="1">
    <location>
        <begin position="101"/>
        <end position="128"/>
    </location>
</feature>
<evidence type="ECO:0000256" key="1">
    <source>
        <dbReference type="SAM" id="Coils"/>
    </source>
</evidence>
<gene>
    <name evidence="2" type="ORF">TPC1_14510</name>
</gene>
<accession>A0A146K8T3</accession>
<feature type="non-terminal residue" evidence="2">
    <location>
        <position position="1"/>
    </location>
</feature>
<protein>
    <submittedName>
        <fullName evidence="2">Uncharacterized protein</fullName>
    </submittedName>
</protein>
<reference evidence="2" key="1">
    <citation type="submission" date="2015-07" db="EMBL/GenBank/DDBJ databases">
        <title>Adaptation to a free-living lifestyle via gene acquisitions in the diplomonad Trepomonas sp. PC1.</title>
        <authorList>
            <person name="Xu F."/>
            <person name="Jerlstrom-Hultqvist J."/>
            <person name="Kolisko M."/>
            <person name="Simpson A.G.B."/>
            <person name="Roger A.J."/>
            <person name="Svard S.G."/>
            <person name="Andersson J.O."/>
        </authorList>
    </citation>
    <scope>NUCLEOTIDE SEQUENCE</scope>
    <source>
        <strain evidence="2">PC1</strain>
    </source>
</reference>
<dbReference type="AlphaFoldDB" id="A0A146K8T3"/>
<feature type="coiled-coil region" evidence="1">
    <location>
        <begin position="158"/>
        <end position="326"/>
    </location>
</feature>
<evidence type="ECO:0000313" key="2">
    <source>
        <dbReference type="EMBL" id="JAP93272.1"/>
    </source>
</evidence>
<proteinExistence type="predicted"/>
<organism evidence="2">
    <name type="scientific">Trepomonas sp. PC1</name>
    <dbReference type="NCBI Taxonomy" id="1076344"/>
    <lineage>
        <taxon>Eukaryota</taxon>
        <taxon>Metamonada</taxon>
        <taxon>Diplomonadida</taxon>
        <taxon>Hexamitidae</taxon>
        <taxon>Hexamitinae</taxon>
        <taxon>Trepomonas</taxon>
    </lineage>
</organism>
<sequence>KSLQQLDEASFTTAQMYIDAKSQPDKLRLEQQMQVYQIQLDQVQPMVVKYISQHDDIQSTREVSELFIELQQRFEEFALQIVKNHQLVKESLVYPTYSAQQPDLDENIKQLRQEIQQINKAVQQTTDEAQPSFAEHQQNLHLKDFSQFQVQQLQQQTLVQNKQLAIELEQTKQQLKQLIDENHSLRQSQVQLQLELENLQQLNQSNSLQKDRLFTERTSHQEDFELLLQEKARAQAKLENVKNLFEFELERQQMFKKEQFQRISELEAEKEILTQQNLQFQTKIKLMEKCDVDNASIEVKRATETIKKLTGQIEELKSKLQEQKTEEKTRIQNLVGVIQQSSLKDQNSVQSQIQSYKTQNDALIKTLASVQMEKSKFKPNLRGMGELSLLGMADDKKYERDEILELLKRK</sequence>